<dbReference type="OrthoDB" id="9800627at2"/>
<dbReference type="CDD" id="cd06158">
    <property type="entry name" value="S2P-M50_like_1"/>
    <property type="match status" value="1"/>
</dbReference>
<evidence type="ECO:0000256" key="3">
    <source>
        <dbReference type="ARBA" id="ARBA00007931"/>
    </source>
</evidence>
<evidence type="ECO:0000256" key="2">
    <source>
        <dbReference type="ARBA" id="ARBA00004651"/>
    </source>
</evidence>
<dbReference type="GO" id="GO:0046872">
    <property type="term" value="F:metal ion binding"/>
    <property type="evidence" value="ECO:0007669"/>
    <property type="project" value="UniProtKB-KW"/>
</dbReference>
<evidence type="ECO:0000256" key="12">
    <source>
        <dbReference type="ARBA" id="ARBA00023136"/>
    </source>
</evidence>
<dbReference type="InterPro" id="IPR044537">
    <property type="entry name" value="Rip2-like"/>
</dbReference>
<evidence type="ECO:0000256" key="11">
    <source>
        <dbReference type="ARBA" id="ARBA00023049"/>
    </source>
</evidence>
<accession>A0A4S3PIN5</accession>
<keyword evidence="5 15" id="KW-0645">Protease</keyword>
<keyword evidence="4" id="KW-1003">Cell membrane</keyword>
<dbReference type="Pfam" id="PF02163">
    <property type="entry name" value="Peptidase_M50"/>
    <property type="match status" value="1"/>
</dbReference>
<comment type="cofactor">
    <cofactor evidence="1">
        <name>Zn(2+)</name>
        <dbReference type="ChEBI" id="CHEBI:29105"/>
    </cofactor>
</comment>
<dbReference type="AlphaFoldDB" id="A0A4S3PIN5"/>
<reference evidence="15 16" key="1">
    <citation type="journal article" date="2019" name="Indoor Air">
        <title>Impacts of indoor surface finishes on bacterial viability.</title>
        <authorList>
            <person name="Hu J."/>
            <person name="Maamar S.B."/>
            <person name="Glawe A.J."/>
            <person name="Gottel N."/>
            <person name="Gilbert J.A."/>
            <person name="Hartmann E.M."/>
        </authorList>
    </citation>
    <scope>NUCLEOTIDE SEQUENCE [LARGE SCALE GENOMIC DNA]</scope>
    <source>
        <strain evidence="15 16">AF060A6</strain>
    </source>
</reference>
<dbReference type="STRING" id="1033734.GCA_000285535_02600"/>
<keyword evidence="6 13" id="KW-0812">Transmembrane</keyword>
<feature type="transmembrane region" description="Helical" evidence="13">
    <location>
        <begin position="43"/>
        <end position="65"/>
    </location>
</feature>
<keyword evidence="10 13" id="KW-1133">Transmembrane helix</keyword>
<dbReference type="GO" id="GO:0006508">
    <property type="term" value="P:proteolysis"/>
    <property type="evidence" value="ECO:0007669"/>
    <property type="project" value="UniProtKB-KW"/>
</dbReference>
<comment type="subcellular location">
    <subcellularLocation>
        <location evidence="2">Cell membrane</location>
        <topology evidence="2">Multi-pass membrane protein</topology>
    </subcellularLocation>
</comment>
<keyword evidence="9" id="KW-0862">Zinc</keyword>
<comment type="caution">
    <text evidence="15">The sequence shown here is derived from an EMBL/GenBank/DDBJ whole genome shotgun (WGS) entry which is preliminary data.</text>
</comment>
<evidence type="ECO:0000256" key="13">
    <source>
        <dbReference type="SAM" id="Phobius"/>
    </source>
</evidence>
<name>A0A4S3PIN5_9BACI</name>
<dbReference type="Proteomes" id="UP000306477">
    <property type="component" value="Unassembled WGS sequence"/>
</dbReference>
<evidence type="ECO:0000256" key="7">
    <source>
        <dbReference type="ARBA" id="ARBA00022723"/>
    </source>
</evidence>
<feature type="transmembrane region" description="Helical" evidence="13">
    <location>
        <begin position="209"/>
        <end position="231"/>
    </location>
</feature>
<keyword evidence="11" id="KW-0482">Metalloprotease</keyword>
<keyword evidence="16" id="KW-1185">Reference proteome</keyword>
<proteinExistence type="inferred from homology"/>
<evidence type="ECO:0000313" key="15">
    <source>
        <dbReference type="EMBL" id="THE09231.1"/>
    </source>
</evidence>
<dbReference type="PANTHER" id="PTHR35864:SF1">
    <property type="entry name" value="ZINC METALLOPROTEASE YWHC-RELATED"/>
    <property type="match status" value="1"/>
</dbReference>
<dbReference type="GO" id="GO:0008237">
    <property type="term" value="F:metallopeptidase activity"/>
    <property type="evidence" value="ECO:0007669"/>
    <property type="project" value="UniProtKB-KW"/>
</dbReference>
<keyword evidence="7" id="KW-0479">Metal-binding</keyword>
<evidence type="ECO:0000256" key="8">
    <source>
        <dbReference type="ARBA" id="ARBA00022801"/>
    </source>
</evidence>
<organism evidence="15 16">
    <name type="scientific">Bacillus timonensis</name>
    <dbReference type="NCBI Taxonomy" id="1033734"/>
    <lineage>
        <taxon>Bacteria</taxon>
        <taxon>Bacillati</taxon>
        <taxon>Bacillota</taxon>
        <taxon>Bacilli</taxon>
        <taxon>Bacillales</taxon>
        <taxon>Bacillaceae</taxon>
        <taxon>Bacillus</taxon>
    </lineage>
</organism>
<evidence type="ECO:0000256" key="1">
    <source>
        <dbReference type="ARBA" id="ARBA00001947"/>
    </source>
</evidence>
<keyword evidence="12 13" id="KW-0472">Membrane</keyword>
<keyword evidence="8" id="KW-0378">Hydrolase</keyword>
<feature type="transmembrane region" description="Helical" evidence="13">
    <location>
        <begin position="85"/>
        <end position="107"/>
    </location>
</feature>
<evidence type="ECO:0000256" key="6">
    <source>
        <dbReference type="ARBA" id="ARBA00022692"/>
    </source>
</evidence>
<feature type="domain" description="Peptidase M50" evidence="14">
    <location>
        <begin position="157"/>
        <end position="213"/>
    </location>
</feature>
<gene>
    <name evidence="15" type="ORF">E1I69_23225</name>
</gene>
<evidence type="ECO:0000256" key="4">
    <source>
        <dbReference type="ARBA" id="ARBA00022475"/>
    </source>
</evidence>
<comment type="similarity">
    <text evidence="3">Belongs to the peptidase M50B family.</text>
</comment>
<dbReference type="GO" id="GO:0005886">
    <property type="term" value="C:plasma membrane"/>
    <property type="evidence" value="ECO:0007669"/>
    <property type="project" value="UniProtKB-SubCell"/>
</dbReference>
<evidence type="ECO:0000256" key="9">
    <source>
        <dbReference type="ARBA" id="ARBA00022833"/>
    </source>
</evidence>
<evidence type="ECO:0000256" key="10">
    <source>
        <dbReference type="ARBA" id="ARBA00022989"/>
    </source>
</evidence>
<dbReference type="InterPro" id="IPR052348">
    <property type="entry name" value="Metallopeptidase_M50B"/>
</dbReference>
<sequence length="255" mass="29007">MNLSNLWFYNALRVLYTENNNFSRRRGNLVEQLSRYLHYDLSLIPYVVISLLVAFTVHEFSHAYVAYKFGDDTAKRQGRLTLNPIAHLDPFGTILIFLAGFGWARPVPVNRFYFKKPRLAGILVSVAGPLSNLIVAALAILLFIILIRVGVFAAIPEAVGDGFERFTNLFVRLNVMLFLFNLLPFPPLDGYRIIEDLVPARIRPRLTQYEGLGIVLFLVLVITPIGGRYLFPFLYKGVYNITDILVALFQPILQL</sequence>
<evidence type="ECO:0000256" key="5">
    <source>
        <dbReference type="ARBA" id="ARBA00022670"/>
    </source>
</evidence>
<dbReference type="EMBL" id="SLUB01000094">
    <property type="protein sequence ID" value="THE09231.1"/>
    <property type="molecule type" value="Genomic_DNA"/>
</dbReference>
<protein>
    <submittedName>
        <fullName evidence="15">Site-2 protease family protein</fullName>
    </submittedName>
</protein>
<dbReference type="PANTHER" id="PTHR35864">
    <property type="entry name" value="ZINC METALLOPROTEASE MJ0611-RELATED"/>
    <property type="match status" value="1"/>
</dbReference>
<dbReference type="InterPro" id="IPR008915">
    <property type="entry name" value="Peptidase_M50"/>
</dbReference>
<evidence type="ECO:0000313" key="16">
    <source>
        <dbReference type="Proteomes" id="UP000306477"/>
    </source>
</evidence>
<feature type="transmembrane region" description="Helical" evidence="13">
    <location>
        <begin position="119"/>
        <end position="149"/>
    </location>
</feature>
<evidence type="ECO:0000259" key="14">
    <source>
        <dbReference type="Pfam" id="PF02163"/>
    </source>
</evidence>